<sequence>MDASYDAEKAAFEARRETELVNEKHTHVSRLTEKDGWEDWVEVLKLENPVGWRMVKVTADDSEKQEMVEEYQLHIQGILEDKRVPPIRGENNSQKKKQHLRQSVTLGAFNSTKFKEDVEHIMDVVALFARHVPGIQQTGIMQVGDKTMIEVGNRIFTPRHEAPGMQAVEVDRLVDENGYIGQVNRMDPGFVYGDENVVFYGEEKTDVEGAKRIIDISPQKLHVGDIVDVGFGVMGIGKGRDTKARLVLRNVTLLDATHTQAWLKLKAKNQLTVKNVGPVLVRRKRPGQEEDEEDTRKKMTRMSIGGVE</sequence>
<organism evidence="2 3">
    <name type="scientific">Lentinula raphanica</name>
    <dbReference type="NCBI Taxonomy" id="153919"/>
    <lineage>
        <taxon>Eukaryota</taxon>
        <taxon>Fungi</taxon>
        <taxon>Dikarya</taxon>
        <taxon>Basidiomycota</taxon>
        <taxon>Agaricomycotina</taxon>
        <taxon>Agaricomycetes</taxon>
        <taxon>Agaricomycetidae</taxon>
        <taxon>Agaricales</taxon>
        <taxon>Marasmiineae</taxon>
        <taxon>Omphalotaceae</taxon>
        <taxon>Lentinula</taxon>
    </lineage>
</organism>
<dbReference type="Proteomes" id="UP001163846">
    <property type="component" value="Unassembled WGS sequence"/>
</dbReference>
<protein>
    <submittedName>
        <fullName evidence="2">Uncharacterized protein</fullName>
    </submittedName>
</protein>
<proteinExistence type="predicted"/>
<name>A0AA38PF92_9AGAR</name>
<evidence type="ECO:0000313" key="3">
    <source>
        <dbReference type="Proteomes" id="UP001163846"/>
    </source>
</evidence>
<comment type="caution">
    <text evidence="2">The sequence shown here is derived from an EMBL/GenBank/DDBJ whole genome shotgun (WGS) entry which is preliminary data.</text>
</comment>
<feature type="region of interest" description="Disordered" evidence="1">
    <location>
        <begin position="283"/>
        <end position="308"/>
    </location>
</feature>
<reference evidence="2" key="1">
    <citation type="submission" date="2022-08" db="EMBL/GenBank/DDBJ databases">
        <authorList>
            <consortium name="DOE Joint Genome Institute"/>
            <person name="Min B."/>
            <person name="Riley R."/>
            <person name="Sierra-Patev S."/>
            <person name="Naranjo-Ortiz M."/>
            <person name="Looney B."/>
            <person name="Konkel Z."/>
            <person name="Slot J.C."/>
            <person name="Sakamoto Y."/>
            <person name="Steenwyk J.L."/>
            <person name="Rokas A."/>
            <person name="Carro J."/>
            <person name="Camarero S."/>
            <person name="Ferreira P."/>
            <person name="Molpeceres G."/>
            <person name="Ruiz-Duenas F.J."/>
            <person name="Serrano A."/>
            <person name="Henrissat B."/>
            <person name="Drula E."/>
            <person name="Hughes K.W."/>
            <person name="Mata J.L."/>
            <person name="Ishikawa N.K."/>
            <person name="Vargas-Isla R."/>
            <person name="Ushijima S."/>
            <person name="Smith C.A."/>
            <person name="Ahrendt S."/>
            <person name="Andreopoulos W."/>
            <person name="He G."/>
            <person name="Labutti K."/>
            <person name="Lipzen A."/>
            <person name="Ng V."/>
            <person name="Sandor L."/>
            <person name="Barry K."/>
            <person name="Martinez A.T."/>
            <person name="Xiao Y."/>
            <person name="Gibbons J.G."/>
            <person name="Terashima K."/>
            <person name="Hibbett D.S."/>
            <person name="Grigoriev I.V."/>
        </authorList>
    </citation>
    <scope>NUCLEOTIDE SEQUENCE</scope>
    <source>
        <strain evidence="2">TFB9207</strain>
    </source>
</reference>
<accession>A0AA38PF92</accession>
<dbReference type="AlphaFoldDB" id="A0AA38PF92"/>
<dbReference type="EMBL" id="MU806025">
    <property type="protein sequence ID" value="KAJ3841850.1"/>
    <property type="molecule type" value="Genomic_DNA"/>
</dbReference>
<evidence type="ECO:0000313" key="2">
    <source>
        <dbReference type="EMBL" id="KAJ3841850.1"/>
    </source>
</evidence>
<gene>
    <name evidence="2" type="ORF">F5878DRAFT_702341</name>
</gene>
<evidence type="ECO:0000256" key="1">
    <source>
        <dbReference type="SAM" id="MobiDB-lite"/>
    </source>
</evidence>
<keyword evidence="3" id="KW-1185">Reference proteome</keyword>